<dbReference type="EMBL" id="JAGDFM010000211">
    <property type="protein sequence ID" value="KAG7382354.1"/>
    <property type="molecule type" value="Genomic_DNA"/>
</dbReference>
<dbReference type="GO" id="GO:0140359">
    <property type="term" value="F:ABC-type transporter activity"/>
    <property type="evidence" value="ECO:0007669"/>
    <property type="project" value="InterPro"/>
</dbReference>
<reference evidence="9" key="1">
    <citation type="submission" date="2021-02" db="EMBL/GenBank/DDBJ databases">
        <authorList>
            <person name="Palmer J.M."/>
        </authorList>
    </citation>
    <scope>NUCLEOTIDE SEQUENCE</scope>
    <source>
        <strain evidence="9">SCRP734</strain>
    </source>
</reference>
<accession>A0A8T1VSC8</accession>
<organism evidence="9 10">
    <name type="scientific">Phytophthora pseudosyringae</name>
    <dbReference type="NCBI Taxonomy" id="221518"/>
    <lineage>
        <taxon>Eukaryota</taxon>
        <taxon>Sar</taxon>
        <taxon>Stramenopiles</taxon>
        <taxon>Oomycota</taxon>
        <taxon>Peronosporomycetes</taxon>
        <taxon>Peronosporales</taxon>
        <taxon>Peronosporaceae</taxon>
        <taxon>Phytophthora</taxon>
    </lineage>
</organism>
<keyword evidence="10" id="KW-1185">Reference proteome</keyword>
<comment type="caution">
    <text evidence="9">The sequence shown here is derived from an EMBL/GenBank/DDBJ whole genome shotgun (WGS) entry which is preliminary data.</text>
</comment>
<feature type="transmembrane region" description="Helical" evidence="7">
    <location>
        <begin position="196"/>
        <end position="215"/>
    </location>
</feature>
<feature type="transmembrane region" description="Helical" evidence="7">
    <location>
        <begin position="160"/>
        <end position="184"/>
    </location>
</feature>
<feature type="transmembrane region" description="Helical" evidence="7">
    <location>
        <begin position="125"/>
        <end position="148"/>
    </location>
</feature>
<dbReference type="Proteomes" id="UP000694044">
    <property type="component" value="Unassembled WGS sequence"/>
</dbReference>
<evidence type="ECO:0000256" key="6">
    <source>
        <dbReference type="SAM" id="MobiDB-lite"/>
    </source>
</evidence>
<name>A0A8T1VSC8_9STRA</name>
<feature type="region of interest" description="Disordered" evidence="6">
    <location>
        <begin position="333"/>
        <end position="377"/>
    </location>
</feature>
<keyword evidence="2" id="KW-0813">Transport</keyword>
<dbReference type="Pfam" id="PF01061">
    <property type="entry name" value="ABC2_membrane"/>
    <property type="match status" value="1"/>
</dbReference>
<evidence type="ECO:0000256" key="7">
    <source>
        <dbReference type="SAM" id="Phobius"/>
    </source>
</evidence>
<feature type="compositionally biased region" description="Basic residues" evidence="6">
    <location>
        <begin position="349"/>
        <end position="359"/>
    </location>
</feature>
<protein>
    <recommendedName>
        <fullName evidence="8">ABC-2 type transporter transmembrane domain-containing protein</fullName>
    </recommendedName>
</protein>
<dbReference type="AlphaFoldDB" id="A0A8T1VSC8"/>
<evidence type="ECO:0000256" key="2">
    <source>
        <dbReference type="ARBA" id="ARBA00022448"/>
    </source>
</evidence>
<feature type="transmembrane region" description="Helical" evidence="7">
    <location>
        <begin position="84"/>
        <end position="104"/>
    </location>
</feature>
<evidence type="ECO:0000256" key="1">
    <source>
        <dbReference type="ARBA" id="ARBA00004141"/>
    </source>
</evidence>
<evidence type="ECO:0000313" key="9">
    <source>
        <dbReference type="EMBL" id="KAG7382354.1"/>
    </source>
</evidence>
<feature type="domain" description="ABC-2 type transporter transmembrane" evidence="8">
    <location>
        <begin position="34"/>
        <end position="240"/>
    </location>
</feature>
<keyword evidence="5 7" id="KW-0472">Membrane</keyword>
<feature type="compositionally biased region" description="Polar residues" evidence="6">
    <location>
        <begin position="336"/>
        <end position="348"/>
    </location>
</feature>
<dbReference type="OrthoDB" id="66620at2759"/>
<dbReference type="GO" id="GO:0016020">
    <property type="term" value="C:membrane"/>
    <property type="evidence" value="ECO:0007669"/>
    <property type="project" value="UniProtKB-SubCell"/>
</dbReference>
<dbReference type="InterPro" id="IPR013525">
    <property type="entry name" value="ABC2_TM"/>
</dbReference>
<keyword evidence="3 7" id="KW-0812">Transmembrane</keyword>
<feature type="transmembrane region" description="Helical" evidence="7">
    <location>
        <begin position="52"/>
        <end position="72"/>
    </location>
</feature>
<keyword evidence="4 7" id="KW-1133">Transmembrane helix</keyword>
<comment type="subcellular location">
    <subcellularLocation>
        <location evidence="1">Membrane</location>
        <topology evidence="1">Multi-pass membrane protein</topology>
    </subcellularLocation>
</comment>
<sequence>MRTVDTPCRIELFRDVVQHLMQTPTYRQSFWASTWTLIDRQMTITLRNKKFLRARALMVVLGGLIYGTTFFQVDLANVQVTLGIVYQTAIFLSVGQASEIPAFVAAREIYYKQRRANFYRTSSFVIAYLAAAAPVIIGESIVFGSLVYWMCGFVAEIGPFVVFLLGMMLSSMALSSSFVVLSALSANLDVAQPVSTLSNVLFSVFAGFVVPMGQIPGYFSWLYWVNPVAWCLRAVIVSQYRSSSFDVCIDSGENYCERFNSTLGEYLLSQYDVPSKEEWVWGGMAYLVLAILVFVAAGTHFLEHKRFDQARREQRLATRGSVAHAVRYWGDPRPSVASTSESKSSNAKRSPKKKERKLHLQLEQQGSNALAAAEAWW</sequence>
<evidence type="ECO:0000256" key="5">
    <source>
        <dbReference type="ARBA" id="ARBA00023136"/>
    </source>
</evidence>
<evidence type="ECO:0000256" key="3">
    <source>
        <dbReference type="ARBA" id="ARBA00022692"/>
    </source>
</evidence>
<dbReference type="PANTHER" id="PTHR19241">
    <property type="entry name" value="ATP-BINDING CASSETTE TRANSPORTER"/>
    <property type="match status" value="1"/>
</dbReference>
<evidence type="ECO:0000313" key="10">
    <source>
        <dbReference type="Proteomes" id="UP000694044"/>
    </source>
</evidence>
<evidence type="ECO:0000259" key="8">
    <source>
        <dbReference type="Pfam" id="PF01061"/>
    </source>
</evidence>
<proteinExistence type="predicted"/>
<gene>
    <name evidence="9" type="ORF">PHYPSEUDO_005032</name>
</gene>
<feature type="transmembrane region" description="Helical" evidence="7">
    <location>
        <begin position="279"/>
        <end position="302"/>
    </location>
</feature>
<evidence type="ECO:0000256" key="4">
    <source>
        <dbReference type="ARBA" id="ARBA00022989"/>
    </source>
</evidence>